<proteinExistence type="predicted"/>
<keyword evidence="2" id="KW-1185">Reference proteome</keyword>
<evidence type="ECO:0000313" key="1">
    <source>
        <dbReference type="EMBL" id="KAH0781328.1"/>
    </source>
</evidence>
<name>A0ABQ7WKR2_SOLTU</name>
<accession>A0ABQ7WKR2</accession>
<evidence type="ECO:0000313" key="2">
    <source>
        <dbReference type="Proteomes" id="UP000826656"/>
    </source>
</evidence>
<dbReference type="Proteomes" id="UP000826656">
    <property type="component" value="Unassembled WGS sequence"/>
</dbReference>
<sequence>MIPTTTGSFRFEVRSVVAGLVEERCRGPSFDGVECMGLRNWVTLVKWAAADGSDFWIVRRKISGESKLKESSIN</sequence>
<organism evidence="1 2">
    <name type="scientific">Solanum tuberosum</name>
    <name type="common">Potato</name>
    <dbReference type="NCBI Taxonomy" id="4113"/>
    <lineage>
        <taxon>Eukaryota</taxon>
        <taxon>Viridiplantae</taxon>
        <taxon>Streptophyta</taxon>
        <taxon>Embryophyta</taxon>
        <taxon>Tracheophyta</taxon>
        <taxon>Spermatophyta</taxon>
        <taxon>Magnoliopsida</taxon>
        <taxon>eudicotyledons</taxon>
        <taxon>Gunneridae</taxon>
        <taxon>Pentapetalae</taxon>
        <taxon>asterids</taxon>
        <taxon>lamiids</taxon>
        <taxon>Solanales</taxon>
        <taxon>Solanaceae</taxon>
        <taxon>Solanoideae</taxon>
        <taxon>Solaneae</taxon>
        <taxon>Solanum</taxon>
    </lineage>
</organism>
<dbReference type="EMBL" id="JAIVGD010000001">
    <property type="protein sequence ID" value="KAH0781328.1"/>
    <property type="molecule type" value="Genomic_DNA"/>
</dbReference>
<comment type="caution">
    <text evidence="1">The sequence shown here is derived from an EMBL/GenBank/DDBJ whole genome shotgun (WGS) entry which is preliminary data.</text>
</comment>
<protein>
    <submittedName>
        <fullName evidence="1">Uncharacterized protein</fullName>
    </submittedName>
</protein>
<reference evidence="1 2" key="1">
    <citation type="journal article" date="2021" name="bioRxiv">
        <title>Chromosome-scale and haplotype-resolved genome assembly of a tetraploid potato cultivar.</title>
        <authorList>
            <person name="Sun H."/>
            <person name="Jiao W.-B."/>
            <person name="Krause K."/>
            <person name="Campoy J.A."/>
            <person name="Goel M."/>
            <person name="Folz-Donahue K."/>
            <person name="Kukat C."/>
            <person name="Huettel B."/>
            <person name="Schneeberger K."/>
        </authorList>
    </citation>
    <scope>NUCLEOTIDE SEQUENCE [LARGE SCALE GENOMIC DNA]</scope>
    <source>
        <strain evidence="1">SolTubOtavaFocal</strain>
        <tissue evidence="1">Leaves</tissue>
    </source>
</reference>
<gene>
    <name evidence="1" type="ORF">KY290_000926</name>
</gene>